<dbReference type="InterPro" id="IPR047867">
    <property type="entry name" value="Ribosomal_uL22_bac/org-type"/>
</dbReference>
<dbReference type="SUPFAM" id="SSF54843">
    <property type="entry name" value="Ribosomal protein L22"/>
    <property type="match status" value="1"/>
</dbReference>
<evidence type="ECO:0000256" key="1">
    <source>
        <dbReference type="ARBA" id="ARBA00009451"/>
    </source>
</evidence>
<name>W2RZ01_CYPE1</name>
<dbReference type="PANTHER" id="PTHR13501">
    <property type="entry name" value="CHLOROPLAST 50S RIBOSOMAL PROTEIN L22-RELATED"/>
    <property type="match status" value="1"/>
</dbReference>
<proteinExistence type="inferred from homology"/>
<dbReference type="HOGENOM" id="CLU_057182_0_0_1"/>
<keyword evidence="3 4" id="KW-0687">Ribonucleoprotein</keyword>
<dbReference type="PANTHER" id="PTHR13501:SF10">
    <property type="entry name" value="LARGE RIBOSOMAL SUBUNIT PROTEIN UL22M"/>
    <property type="match status" value="1"/>
</dbReference>
<accession>W2RZ01</accession>
<dbReference type="EMBL" id="KB822719">
    <property type="protein sequence ID" value="ETN41560.1"/>
    <property type="molecule type" value="Genomic_DNA"/>
</dbReference>
<evidence type="ECO:0000256" key="2">
    <source>
        <dbReference type="ARBA" id="ARBA00022980"/>
    </source>
</evidence>
<dbReference type="GO" id="GO:0003735">
    <property type="term" value="F:structural constituent of ribosome"/>
    <property type="evidence" value="ECO:0007669"/>
    <property type="project" value="InterPro"/>
</dbReference>
<dbReference type="Proteomes" id="UP000030752">
    <property type="component" value="Unassembled WGS sequence"/>
</dbReference>
<dbReference type="GO" id="GO:0015934">
    <property type="term" value="C:large ribosomal subunit"/>
    <property type="evidence" value="ECO:0007669"/>
    <property type="project" value="InterPro"/>
</dbReference>
<dbReference type="OrthoDB" id="416470at2759"/>
<dbReference type="GO" id="GO:0006412">
    <property type="term" value="P:translation"/>
    <property type="evidence" value="ECO:0007669"/>
    <property type="project" value="InterPro"/>
</dbReference>
<evidence type="ECO:0008006" key="7">
    <source>
        <dbReference type="Google" id="ProtNLM"/>
    </source>
</evidence>
<dbReference type="RefSeq" id="XP_008716069.1">
    <property type="nucleotide sequence ID" value="XM_008717847.1"/>
</dbReference>
<evidence type="ECO:0000313" key="5">
    <source>
        <dbReference type="EMBL" id="ETN41560.1"/>
    </source>
</evidence>
<organism evidence="5 6">
    <name type="scientific">Cyphellophora europaea (strain CBS 101466)</name>
    <name type="common">Phialophora europaea</name>
    <dbReference type="NCBI Taxonomy" id="1220924"/>
    <lineage>
        <taxon>Eukaryota</taxon>
        <taxon>Fungi</taxon>
        <taxon>Dikarya</taxon>
        <taxon>Ascomycota</taxon>
        <taxon>Pezizomycotina</taxon>
        <taxon>Eurotiomycetes</taxon>
        <taxon>Chaetothyriomycetidae</taxon>
        <taxon>Chaetothyriales</taxon>
        <taxon>Cyphellophoraceae</taxon>
        <taxon>Cyphellophora</taxon>
    </lineage>
</organism>
<keyword evidence="2 4" id="KW-0689">Ribosomal protein</keyword>
<comment type="similarity">
    <text evidence="1 4">Belongs to the universal ribosomal protein uL22 family.</text>
</comment>
<dbReference type="VEuPathDB" id="FungiDB:HMPREF1541_03496"/>
<protein>
    <recommendedName>
        <fullName evidence="7">Ribosomal protein L22</fullName>
    </recommendedName>
</protein>
<dbReference type="Gene3D" id="3.90.470.10">
    <property type="entry name" value="Ribosomal protein L22/L17"/>
    <property type="match status" value="1"/>
</dbReference>
<dbReference type="Pfam" id="PF00237">
    <property type="entry name" value="Ribosomal_L22"/>
    <property type="match status" value="1"/>
</dbReference>
<gene>
    <name evidence="5" type="ORF">HMPREF1541_03496</name>
</gene>
<evidence type="ECO:0000256" key="4">
    <source>
        <dbReference type="RuleBase" id="RU004005"/>
    </source>
</evidence>
<sequence length="260" mass="29717">MAIGGLAEDSVFADHDTVKRPSVAAAEAGPATEKFDRLAFRNMTSIAQGLNPRPNARARWQRKMIIRHVRRGGRLTKEMRIARTERNHTSRSHFFKTSMKKLMPLARQIAGKSIDEAILQMRFSKKKVAQEVREHLIQARNEAIVMKGMGQNSRADPNKTLPISPTLKKGEAASETDIYVAQSWINRGPYGKQPEFRARGRINMLRPPHTGISVMLKEERTRTREKAEKEVRAIKRRLGKGMWTQLPDRPVTNQSQYVLW</sequence>
<evidence type="ECO:0000313" key="6">
    <source>
        <dbReference type="Proteomes" id="UP000030752"/>
    </source>
</evidence>
<dbReference type="AlphaFoldDB" id="W2RZ01"/>
<dbReference type="InterPro" id="IPR036394">
    <property type="entry name" value="Ribosomal_uL22_sf"/>
</dbReference>
<dbReference type="STRING" id="1220924.W2RZ01"/>
<evidence type="ECO:0000256" key="3">
    <source>
        <dbReference type="ARBA" id="ARBA00023274"/>
    </source>
</evidence>
<dbReference type="InterPro" id="IPR001063">
    <property type="entry name" value="Ribosomal_uL22"/>
</dbReference>
<dbReference type="CDD" id="cd00336">
    <property type="entry name" value="Ribosomal_L22"/>
    <property type="match status" value="1"/>
</dbReference>
<dbReference type="FunFam" id="3.90.470.10:FF:000017">
    <property type="entry name" value="54S ribosomal protein L22, mitochondrial"/>
    <property type="match status" value="1"/>
</dbReference>
<dbReference type="eggNOG" id="KOG1711">
    <property type="taxonomic scope" value="Eukaryota"/>
</dbReference>
<dbReference type="GeneID" id="19970835"/>
<keyword evidence="6" id="KW-1185">Reference proteome</keyword>
<dbReference type="InParanoid" id="W2RZ01"/>
<reference evidence="5 6" key="1">
    <citation type="submission" date="2013-03" db="EMBL/GenBank/DDBJ databases">
        <title>The Genome Sequence of Phialophora europaea CBS 101466.</title>
        <authorList>
            <consortium name="The Broad Institute Genomics Platform"/>
            <person name="Cuomo C."/>
            <person name="de Hoog S."/>
            <person name="Gorbushina A."/>
            <person name="Walker B."/>
            <person name="Young S.K."/>
            <person name="Zeng Q."/>
            <person name="Gargeya S."/>
            <person name="Fitzgerald M."/>
            <person name="Haas B."/>
            <person name="Abouelleil A."/>
            <person name="Allen A.W."/>
            <person name="Alvarado L."/>
            <person name="Arachchi H.M."/>
            <person name="Berlin A.M."/>
            <person name="Chapman S.B."/>
            <person name="Gainer-Dewar J."/>
            <person name="Goldberg J."/>
            <person name="Griggs A."/>
            <person name="Gujja S."/>
            <person name="Hansen M."/>
            <person name="Howarth C."/>
            <person name="Imamovic A."/>
            <person name="Ireland A."/>
            <person name="Larimer J."/>
            <person name="McCowan C."/>
            <person name="Murphy C."/>
            <person name="Pearson M."/>
            <person name="Poon T.W."/>
            <person name="Priest M."/>
            <person name="Roberts A."/>
            <person name="Saif S."/>
            <person name="Shea T."/>
            <person name="Sisk P."/>
            <person name="Sykes S."/>
            <person name="Wortman J."/>
            <person name="Nusbaum C."/>
            <person name="Birren B."/>
        </authorList>
    </citation>
    <scope>NUCLEOTIDE SEQUENCE [LARGE SCALE GENOMIC DNA]</scope>
    <source>
        <strain evidence="5 6">CBS 101466</strain>
    </source>
</reference>